<name>A0A101A125_9MYCO</name>
<gene>
    <name evidence="1" type="ORF">AU192_16535</name>
</gene>
<reference evidence="1 2" key="1">
    <citation type="submission" date="2016-01" db="EMBL/GenBank/DDBJ databases">
        <authorList>
            <consortium name="TB Trials Study Group"/>
            <person name="Sutton G."/>
            <person name="Brinkac L."/>
            <person name="Sanka R."/>
            <person name="Adams M."/>
            <person name="Lau E.L."/>
            <person name="Macaden R."/>
            <person name="Grewal H.M.S."/>
        </authorList>
    </citation>
    <scope>NUCLEOTIDE SEQUENCE [LARGE SCALE GENOMIC DNA]</scope>
    <source>
        <strain evidence="1 2">IS-1744</strain>
    </source>
</reference>
<dbReference type="Proteomes" id="UP000053707">
    <property type="component" value="Unassembled WGS sequence"/>
</dbReference>
<dbReference type="AlphaFoldDB" id="A0A101A125"/>
<sequence length="66" mass="7133">MRHFRGDAIRFGAFRSARDVVDDGAMAVLEARYAFSALGHGPLIALAGDKAQLPRGVFARYPQPSS</sequence>
<evidence type="ECO:0000313" key="1">
    <source>
        <dbReference type="EMBL" id="KUI10206.1"/>
    </source>
</evidence>
<proteinExistence type="predicted"/>
<dbReference type="EMBL" id="LQIR01000048">
    <property type="protein sequence ID" value="KUI10206.1"/>
    <property type="molecule type" value="Genomic_DNA"/>
</dbReference>
<organism evidence="1 2">
    <name type="scientific">Mycobacterium lehmannii</name>
    <dbReference type="NCBI Taxonomy" id="2048550"/>
    <lineage>
        <taxon>Bacteria</taxon>
        <taxon>Bacillati</taxon>
        <taxon>Actinomycetota</taxon>
        <taxon>Actinomycetes</taxon>
        <taxon>Mycobacteriales</taxon>
        <taxon>Mycobacteriaceae</taxon>
        <taxon>Mycobacterium</taxon>
    </lineage>
</organism>
<keyword evidence="2" id="KW-1185">Reference proteome</keyword>
<protein>
    <submittedName>
        <fullName evidence="1">Uncharacterized protein</fullName>
    </submittedName>
</protein>
<evidence type="ECO:0000313" key="2">
    <source>
        <dbReference type="Proteomes" id="UP000053707"/>
    </source>
</evidence>
<comment type="caution">
    <text evidence="1">The sequence shown here is derived from an EMBL/GenBank/DDBJ whole genome shotgun (WGS) entry which is preliminary data.</text>
</comment>
<accession>A0A101A125</accession>